<evidence type="ECO:0000313" key="2">
    <source>
        <dbReference type="EMBL" id="MCI94829.1"/>
    </source>
</evidence>
<name>A0A392W504_9FABA</name>
<dbReference type="Proteomes" id="UP000265520">
    <property type="component" value="Unassembled WGS sequence"/>
</dbReference>
<organism evidence="2 3">
    <name type="scientific">Trifolium medium</name>
    <dbReference type="NCBI Taxonomy" id="97028"/>
    <lineage>
        <taxon>Eukaryota</taxon>
        <taxon>Viridiplantae</taxon>
        <taxon>Streptophyta</taxon>
        <taxon>Embryophyta</taxon>
        <taxon>Tracheophyta</taxon>
        <taxon>Spermatophyta</taxon>
        <taxon>Magnoliopsida</taxon>
        <taxon>eudicotyledons</taxon>
        <taxon>Gunneridae</taxon>
        <taxon>Pentapetalae</taxon>
        <taxon>rosids</taxon>
        <taxon>fabids</taxon>
        <taxon>Fabales</taxon>
        <taxon>Fabaceae</taxon>
        <taxon>Papilionoideae</taxon>
        <taxon>50 kb inversion clade</taxon>
        <taxon>NPAAA clade</taxon>
        <taxon>Hologalegina</taxon>
        <taxon>IRL clade</taxon>
        <taxon>Trifolieae</taxon>
        <taxon>Trifolium</taxon>
    </lineage>
</organism>
<feature type="region of interest" description="Disordered" evidence="1">
    <location>
        <begin position="1"/>
        <end position="21"/>
    </location>
</feature>
<comment type="caution">
    <text evidence="2">The sequence shown here is derived from an EMBL/GenBank/DDBJ whole genome shotgun (WGS) entry which is preliminary data.</text>
</comment>
<accession>A0A392W504</accession>
<proteinExistence type="predicted"/>
<protein>
    <submittedName>
        <fullName evidence="2">Uncharacterized protein</fullName>
    </submittedName>
</protein>
<feature type="non-terminal residue" evidence="2">
    <location>
        <position position="67"/>
    </location>
</feature>
<evidence type="ECO:0000313" key="3">
    <source>
        <dbReference type="Proteomes" id="UP000265520"/>
    </source>
</evidence>
<keyword evidence="3" id="KW-1185">Reference proteome</keyword>
<dbReference type="AlphaFoldDB" id="A0A392W504"/>
<evidence type="ECO:0000256" key="1">
    <source>
        <dbReference type="SAM" id="MobiDB-lite"/>
    </source>
</evidence>
<feature type="non-terminal residue" evidence="2">
    <location>
        <position position="1"/>
    </location>
</feature>
<reference evidence="2 3" key="1">
    <citation type="journal article" date="2018" name="Front. Plant Sci.">
        <title>Red Clover (Trifolium pratense) and Zigzag Clover (T. medium) - A Picture of Genomic Similarities and Differences.</title>
        <authorList>
            <person name="Dluhosova J."/>
            <person name="Istvanek J."/>
            <person name="Nedelnik J."/>
            <person name="Repkova J."/>
        </authorList>
    </citation>
    <scope>NUCLEOTIDE SEQUENCE [LARGE SCALE GENOMIC DNA]</scope>
    <source>
        <strain evidence="3">cv. 10/8</strain>
        <tissue evidence="2">Leaf</tissue>
    </source>
</reference>
<dbReference type="EMBL" id="LXQA011367534">
    <property type="protein sequence ID" value="MCI94829.1"/>
    <property type="molecule type" value="Genomic_DNA"/>
</dbReference>
<sequence length="67" mass="7827">PPPPPHQQQHQVPPHIPQHHQHTDFKMGMVVHQYNMAWRMDVELPQCSPPLMAAVQDYRARTPLPSY</sequence>